<dbReference type="EMBL" id="CP095053">
    <property type="protein sequence ID" value="UOR05899.1"/>
    <property type="molecule type" value="Genomic_DNA"/>
</dbReference>
<evidence type="ECO:0000313" key="6">
    <source>
        <dbReference type="EMBL" id="UOR05899.1"/>
    </source>
</evidence>
<dbReference type="InterPro" id="IPR042092">
    <property type="entry name" value="PsdUridine_s_RsuA/RluB/E/F_cat"/>
</dbReference>
<dbReference type="Gene3D" id="3.30.70.580">
    <property type="entry name" value="Pseudouridine synthase I, catalytic domain, N-terminal subdomain"/>
    <property type="match status" value="1"/>
</dbReference>
<dbReference type="GO" id="GO:0009982">
    <property type="term" value="F:pseudouridine synthase activity"/>
    <property type="evidence" value="ECO:0007669"/>
    <property type="project" value="InterPro"/>
</dbReference>
<evidence type="ECO:0000313" key="7">
    <source>
        <dbReference type="Proteomes" id="UP000829925"/>
    </source>
</evidence>
<feature type="compositionally biased region" description="Polar residues" evidence="4">
    <location>
        <begin position="191"/>
        <end position="201"/>
    </location>
</feature>
<sequence length="274" mass="30258">MRYLLLNKPYEVLTQFTDESGRATLKDFVAVPNIYPVGRLDYDSEGLVLLTDDKQLQHRLSEPRFKIPKTYWVQVEGEPTEEALEQLRRGVDIKSGFTTPAEAALLPEPPTLWERSKPVRFRANIPTSWVQITISQGMNRQVRKMTAAVGFPTLRLVRARLAGLDLLDLAPGQWRELTTTEVQTLKDLTAAQTAEAGTSRATDSRKKGEFWPGGVRPGTKPKNTAGGYKRGGFGGKQDARSNDKPKPSDKGSRGASRKPGTSRPASGGRNAGRK</sequence>
<dbReference type="GO" id="GO:0001522">
    <property type="term" value="P:pseudouridine synthesis"/>
    <property type="evidence" value="ECO:0007669"/>
    <property type="project" value="InterPro"/>
</dbReference>
<name>A0A8T9T1L4_9BACT</name>
<dbReference type="InterPro" id="IPR020094">
    <property type="entry name" value="TruA/RsuA/RluB/E/F_N"/>
</dbReference>
<dbReference type="GO" id="GO:0140098">
    <property type="term" value="F:catalytic activity, acting on RNA"/>
    <property type="evidence" value="ECO:0007669"/>
    <property type="project" value="UniProtKB-ARBA"/>
</dbReference>
<reference evidence="6 7" key="1">
    <citation type="submission" date="2022-04" db="EMBL/GenBank/DDBJ databases">
        <title>Hymenobacter sp. isolated from the air.</title>
        <authorList>
            <person name="Won M."/>
            <person name="Lee C.-M."/>
            <person name="Woen H.-Y."/>
            <person name="Kwon S.-W."/>
        </authorList>
    </citation>
    <scope>NUCLEOTIDE SEQUENCE [LARGE SCALE GENOMIC DNA]</scope>
    <source>
        <strain evidence="7">5413 J-13</strain>
    </source>
</reference>
<feature type="region of interest" description="Disordered" evidence="4">
    <location>
        <begin position="191"/>
        <end position="274"/>
    </location>
</feature>
<evidence type="ECO:0000256" key="1">
    <source>
        <dbReference type="ARBA" id="ARBA00008348"/>
    </source>
</evidence>
<accession>A0A8T9T1L4</accession>
<dbReference type="SUPFAM" id="SSF55120">
    <property type="entry name" value="Pseudouridine synthase"/>
    <property type="match status" value="1"/>
</dbReference>
<dbReference type="InterPro" id="IPR000748">
    <property type="entry name" value="PsdUridine_synth_RsuA/RluB/E/F"/>
</dbReference>
<evidence type="ECO:0000259" key="5">
    <source>
        <dbReference type="Pfam" id="PF00849"/>
    </source>
</evidence>
<dbReference type="InterPro" id="IPR020103">
    <property type="entry name" value="PsdUridine_synth_cat_dom_sf"/>
</dbReference>
<comment type="similarity">
    <text evidence="1 3">Belongs to the pseudouridine synthase RsuA family.</text>
</comment>
<protein>
    <recommendedName>
        <fullName evidence="3">Pseudouridine synthase</fullName>
        <ecNumber evidence="3">5.4.99.-</ecNumber>
    </recommendedName>
</protein>
<dbReference type="Proteomes" id="UP000829925">
    <property type="component" value="Chromosome"/>
</dbReference>
<evidence type="ECO:0000256" key="4">
    <source>
        <dbReference type="SAM" id="MobiDB-lite"/>
    </source>
</evidence>
<proteinExistence type="inferred from homology"/>
<dbReference type="RefSeq" id="WP_245094542.1">
    <property type="nucleotide sequence ID" value="NZ_CP095053.1"/>
</dbReference>
<organism evidence="6 7">
    <name type="scientific">Hymenobacter aerilatus</name>
    <dbReference type="NCBI Taxonomy" id="2932251"/>
    <lineage>
        <taxon>Bacteria</taxon>
        <taxon>Pseudomonadati</taxon>
        <taxon>Bacteroidota</taxon>
        <taxon>Cytophagia</taxon>
        <taxon>Cytophagales</taxon>
        <taxon>Hymenobacteraceae</taxon>
        <taxon>Hymenobacter</taxon>
    </lineage>
</organism>
<dbReference type="InterPro" id="IPR006145">
    <property type="entry name" value="PsdUridine_synth_RsuA/RluA"/>
</dbReference>
<dbReference type="InterPro" id="IPR050343">
    <property type="entry name" value="RsuA_PseudoU_synthase"/>
</dbReference>
<keyword evidence="2 3" id="KW-0413">Isomerase</keyword>
<keyword evidence="7" id="KW-1185">Reference proteome</keyword>
<feature type="domain" description="Pseudouridine synthase RsuA/RluA-like" evidence="5">
    <location>
        <begin position="3"/>
        <end position="148"/>
    </location>
</feature>
<dbReference type="InterPro" id="IPR018496">
    <property type="entry name" value="PsdUridine_synth_RsuA/RluB_CS"/>
</dbReference>
<dbReference type="PANTHER" id="PTHR47683:SF2">
    <property type="entry name" value="RNA-BINDING S4 DOMAIN-CONTAINING PROTEIN"/>
    <property type="match status" value="1"/>
</dbReference>
<dbReference type="AlphaFoldDB" id="A0A8T9T1L4"/>
<evidence type="ECO:0000256" key="3">
    <source>
        <dbReference type="RuleBase" id="RU003887"/>
    </source>
</evidence>
<dbReference type="Gene3D" id="3.30.70.1560">
    <property type="entry name" value="Alpha-L RNA-binding motif"/>
    <property type="match status" value="1"/>
</dbReference>
<dbReference type="KEGG" id="haei:MUN82_02080"/>
<dbReference type="PANTHER" id="PTHR47683">
    <property type="entry name" value="PSEUDOURIDINE SYNTHASE FAMILY PROTEIN-RELATED"/>
    <property type="match status" value="1"/>
</dbReference>
<dbReference type="EC" id="5.4.99.-" evidence="3"/>
<dbReference type="PROSITE" id="PS01149">
    <property type="entry name" value="PSI_RSU"/>
    <property type="match status" value="1"/>
</dbReference>
<feature type="compositionally biased region" description="Basic and acidic residues" evidence="4">
    <location>
        <begin position="237"/>
        <end position="252"/>
    </location>
</feature>
<evidence type="ECO:0000256" key="2">
    <source>
        <dbReference type="ARBA" id="ARBA00023235"/>
    </source>
</evidence>
<dbReference type="Pfam" id="PF00849">
    <property type="entry name" value="PseudoU_synth_2"/>
    <property type="match status" value="1"/>
</dbReference>
<dbReference type="NCBIfam" id="TIGR00093">
    <property type="entry name" value="pseudouridine synthase"/>
    <property type="match status" value="1"/>
</dbReference>
<dbReference type="GO" id="GO:0006364">
    <property type="term" value="P:rRNA processing"/>
    <property type="evidence" value="ECO:0007669"/>
    <property type="project" value="UniProtKB-ARBA"/>
</dbReference>
<dbReference type="GO" id="GO:0003723">
    <property type="term" value="F:RNA binding"/>
    <property type="evidence" value="ECO:0007669"/>
    <property type="project" value="InterPro"/>
</dbReference>
<gene>
    <name evidence="6" type="ORF">MUN82_02080</name>
</gene>